<keyword evidence="2" id="KW-0012">Acyltransferase</keyword>
<keyword evidence="1 4" id="KW-0808">Transferase</keyword>
<dbReference type="InterPro" id="IPR050832">
    <property type="entry name" value="Bact_Acetyltransf"/>
</dbReference>
<evidence type="ECO:0000256" key="1">
    <source>
        <dbReference type="ARBA" id="ARBA00022679"/>
    </source>
</evidence>
<reference evidence="4 5" key="1">
    <citation type="journal article" date="2014" name="Appl. Environ. Microbiol.">
        <title>Genomic encyclopedia of type strains of the genus Bifidobacterium.</title>
        <authorList>
            <person name="Milani C."/>
            <person name="Lugli G.A."/>
            <person name="Duranti S."/>
            <person name="Turroni F."/>
            <person name="Bottacini F."/>
            <person name="Mangifesta M."/>
            <person name="Sanchez B."/>
            <person name="Viappiani A."/>
            <person name="Mancabelli L."/>
            <person name="Taminiau B."/>
            <person name="Delcenserie V."/>
            <person name="Barrangou R."/>
            <person name="Margolles A."/>
            <person name="van Sinderen D."/>
            <person name="Ventura M."/>
        </authorList>
    </citation>
    <scope>NUCLEOTIDE SEQUENCE [LARGE SCALE GENOMIC DNA]</scope>
    <source>
        <strain evidence="4 5">LMG 11587</strain>
    </source>
</reference>
<evidence type="ECO:0000259" key="3">
    <source>
        <dbReference type="PROSITE" id="PS51186"/>
    </source>
</evidence>
<dbReference type="OrthoDB" id="5173601at2"/>
<organism evidence="4 5">
    <name type="scientific">Bifidobacterium [indicum] DSM 20214 = LMG 11587</name>
    <dbReference type="NCBI Taxonomy" id="1341694"/>
    <lineage>
        <taxon>Bacteria</taxon>
        <taxon>Bacillati</taxon>
        <taxon>Actinomycetota</taxon>
        <taxon>Actinomycetes</taxon>
        <taxon>Bifidobacteriales</taxon>
        <taxon>Bifidobacteriaceae</taxon>
        <taxon>Bifidobacterium</taxon>
    </lineage>
</organism>
<dbReference type="Proteomes" id="UP000028569">
    <property type="component" value="Chromosome"/>
</dbReference>
<keyword evidence="5" id="KW-1185">Reference proteome</keyword>
<dbReference type="PANTHER" id="PTHR43877:SF2">
    <property type="entry name" value="AMINOALKYLPHOSPHONATE N-ACETYLTRANSFERASE-RELATED"/>
    <property type="match status" value="1"/>
</dbReference>
<dbReference type="Pfam" id="PF13673">
    <property type="entry name" value="Acetyltransf_10"/>
    <property type="match status" value="1"/>
</dbReference>
<dbReference type="EMBL" id="CP006018">
    <property type="protein sequence ID" value="AIC91484.1"/>
    <property type="molecule type" value="Genomic_DNA"/>
</dbReference>
<dbReference type="HOGENOM" id="CLU_056607_6_1_11"/>
<dbReference type="InterPro" id="IPR016181">
    <property type="entry name" value="Acyl_CoA_acyltransferase"/>
</dbReference>
<evidence type="ECO:0000313" key="5">
    <source>
        <dbReference type="Proteomes" id="UP000028569"/>
    </source>
</evidence>
<dbReference type="PROSITE" id="PS51186">
    <property type="entry name" value="GNAT"/>
    <property type="match status" value="1"/>
</dbReference>
<dbReference type="PANTHER" id="PTHR43877">
    <property type="entry name" value="AMINOALKYLPHOSPHONATE N-ACETYLTRANSFERASE-RELATED-RELATED"/>
    <property type="match status" value="1"/>
</dbReference>
<proteinExistence type="predicted"/>
<dbReference type="KEGG" id="bii:BINDI_0199"/>
<name>A0A087VT06_9BIFI</name>
<accession>A0A087VT06</accession>
<gene>
    <name evidence="4" type="ORF">BINDI_0199</name>
</gene>
<dbReference type="AlphaFoldDB" id="A0A087VT06"/>
<protein>
    <submittedName>
        <fullName evidence="4">Putative acetyltransferase</fullName>
    </submittedName>
</protein>
<dbReference type="InterPro" id="IPR000182">
    <property type="entry name" value="GNAT_dom"/>
</dbReference>
<evidence type="ECO:0000313" key="4">
    <source>
        <dbReference type="EMBL" id="AIC91484.1"/>
    </source>
</evidence>
<sequence length="151" mass="17091">MRYEVSERIPQDAKSIRETVFVDEQGFHDEFDETDEISLHIVAYDGDAPVGVCRVFPNEGNTWTLGRLAVLKPYRGRHLGAGLVGEAEKTVRSRGADRLTLHAQERVKDFYRSLGYRDMGIHDLDEGCPHMWMDKPLAETVGNKAGDDEEL</sequence>
<dbReference type="SUPFAM" id="SSF55729">
    <property type="entry name" value="Acyl-CoA N-acyltransferases (Nat)"/>
    <property type="match status" value="1"/>
</dbReference>
<evidence type="ECO:0000256" key="2">
    <source>
        <dbReference type="ARBA" id="ARBA00023315"/>
    </source>
</evidence>
<dbReference type="Gene3D" id="3.40.630.30">
    <property type="match status" value="1"/>
</dbReference>
<dbReference type="RefSeq" id="WP_033491410.1">
    <property type="nucleotide sequence ID" value="NZ_CP006018.1"/>
</dbReference>
<feature type="domain" description="N-acetyltransferase" evidence="3">
    <location>
        <begin position="1"/>
        <end position="138"/>
    </location>
</feature>
<dbReference type="CDD" id="cd04301">
    <property type="entry name" value="NAT_SF"/>
    <property type="match status" value="1"/>
</dbReference>
<dbReference type="GO" id="GO:0016747">
    <property type="term" value="F:acyltransferase activity, transferring groups other than amino-acyl groups"/>
    <property type="evidence" value="ECO:0007669"/>
    <property type="project" value="InterPro"/>
</dbReference>